<accession>H5SHD7</accession>
<dbReference type="EMBL" id="AP011720">
    <property type="protein sequence ID" value="BAL55573.1"/>
    <property type="molecule type" value="Genomic_DNA"/>
</dbReference>
<name>H5SHD7_9BACT</name>
<dbReference type="Gene3D" id="3.40.50.880">
    <property type="match status" value="1"/>
</dbReference>
<organism evidence="1">
    <name type="scientific">uncultured Acetothermia bacterium</name>
    <dbReference type="NCBI Taxonomy" id="236499"/>
    <lineage>
        <taxon>Bacteria</taxon>
        <taxon>Candidatus Bipolaricaulota</taxon>
        <taxon>environmental samples</taxon>
    </lineage>
</organism>
<protein>
    <submittedName>
        <fullName evidence="1">Uncharacterized protein</fullName>
    </submittedName>
</protein>
<dbReference type="InterPro" id="IPR029062">
    <property type="entry name" value="Class_I_gatase-like"/>
</dbReference>
<evidence type="ECO:0000313" key="1">
    <source>
        <dbReference type="EMBL" id="BAL55573.1"/>
    </source>
</evidence>
<reference evidence="1" key="2">
    <citation type="journal article" date="2012" name="PLoS ONE">
        <title>A Deeply Branching Thermophilic Bacterium with an Ancient Acetyl-CoA Pathway Dominates a Subsurface Ecosystem.</title>
        <authorList>
            <person name="Takami H."/>
            <person name="Noguchi H."/>
            <person name="Takaki Y."/>
            <person name="Uchiyama I."/>
            <person name="Toyoda A."/>
            <person name="Nishi S."/>
            <person name="Chee G.-J."/>
            <person name="Arai W."/>
            <person name="Nunoura T."/>
            <person name="Itoh T."/>
            <person name="Hattori M."/>
            <person name="Takai K."/>
        </authorList>
    </citation>
    <scope>NUCLEOTIDE SEQUENCE</scope>
</reference>
<sequence length="108" mass="11878">MAESGESAKLSLLETAGLLETKLAKGLLLAILKKQNPDGGFPRLAEAMELTGSSWGLRIDEPNCLEVLDGKLVRVRGRGRAYFLKRLGSLKFEVRVLEPGDELELRRA</sequence>
<gene>
    <name evidence="1" type="ORF">HGMM_F28H07C47</name>
</gene>
<reference evidence="1" key="1">
    <citation type="journal article" date="2005" name="Environ. Microbiol.">
        <title>Genetic and functional properties of uncultivated thermophilic crenarchaeotes from a subsurface gold mine as revealed by analysis of genome fragments.</title>
        <authorList>
            <person name="Nunoura T."/>
            <person name="Hirayama H."/>
            <person name="Takami H."/>
            <person name="Oida H."/>
            <person name="Nishi S."/>
            <person name="Shimamura S."/>
            <person name="Suzuki Y."/>
            <person name="Inagaki F."/>
            <person name="Takai K."/>
            <person name="Nealson K.H."/>
            <person name="Horikoshi K."/>
        </authorList>
    </citation>
    <scope>NUCLEOTIDE SEQUENCE</scope>
</reference>
<proteinExistence type="predicted"/>
<dbReference type="AlphaFoldDB" id="H5SHD7"/>